<dbReference type="Pfam" id="PF13679">
    <property type="entry name" value="Methyltransf_32"/>
    <property type="match status" value="1"/>
</dbReference>
<dbReference type="PANTHER" id="PTHR12496:SF0">
    <property type="entry name" value="METHYLTRANSFERASE DOMAIN-CONTAINING PROTEIN"/>
    <property type="match status" value="1"/>
</dbReference>
<dbReference type="Proteomes" id="UP000076761">
    <property type="component" value="Unassembled WGS sequence"/>
</dbReference>
<dbReference type="InterPro" id="IPR025714">
    <property type="entry name" value="Methyltranfer_dom"/>
</dbReference>
<dbReference type="AlphaFoldDB" id="A0A165NRW8"/>
<sequence>MDEKPQNKLQNIAAFLADPLISSLILVHPNRLPEPAFTVPTQWRDWWDASNRSLLDWLALLRYSEKVQRGGHTENATTPLSLRWAIDSAIRLQLPRNINVPCSGISDDDSLSVRHESRQSPHTVLPGHASPKSNSQKQSPGAYGMSPKKEHEVTQMINYISELISSSQSLSDVRHVVDVGSGQGYLSRALRDTLHLNVLAVDGDDHQTQGAERRAEKVKKRAGRGKAPEQRVSDSIGSLTHKTIRINSETLRYAVDEWISQQEADRSVPVLIVALHACGSLTPDILRSGDHKWTLAGAVVVGCCYNLMSEPDFPLSQSLATSSHRPSLKLYRSQACTLCDCDPAPYIDHSTRPCSAHNLVLTEHHVQLAAQVPSQWTRTDQALHAAELAMRKVVYRALLGRWVGLLEGKESDSVRRRPAADSESRDGKGTDPQGSRLKQPLDLPPNATSSLPEARLRVRLGKLNDTAYSDWATFLRMASEKTGIVFPEEAFHDPEAVLRRRLEILYMMRCLLGPVVESVILLDRLLWMEEQLDGGADVRLVNLFDQAMGSGRNVAIVIAPRNGSAVEI</sequence>
<dbReference type="OrthoDB" id="10258156at2759"/>
<feature type="domain" description="Methyltransferase" evidence="2">
    <location>
        <begin position="148"/>
        <end position="310"/>
    </location>
</feature>
<evidence type="ECO:0000256" key="1">
    <source>
        <dbReference type="SAM" id="MobiDB-lite"/>
    </source>
</evidence>
<feature type="region of interest" description="Disordered" evidence="1">
    <location>
        <begin position="109"/>
        <end position="149"/>
    </location>
</feature>
<feature type="compositionally biased region" description="Basic and acidic residues" evidence="1">
    <location>
        <begin position="413"/>
        <end position="429"/>
    </location>
</feature>
<keyword evidence="4" id="KW-1185">Reference proteome</keyword>
<name>A0A165NRW8_9AGAM</name>
<reference evidence="3 4" key="1">
    <citation type="journal article" date="2016" name="Mol. Biol. Evol.">
        <title>Comparative Genomics of Early-Diverging Mushroom-Forming Fungi Provides Insights into the Origins of Lignocellulose Decay Capabilities.</title>
        <authorList>
            <person name="Nagy L.G."/>
            <person name="Riley R."/>
            <person name="Tritt A."/>
            <person name="Adam C."/>
            <person name="Daum C."/>
            <person name="Floudas D."/>
            <person name="Sun H."/>
            <person name="Yadav J.S."/>
            <person name="Pangilinan J."/>
            <person name="Larsson K.H."/>
            <person name="Matsuura K."/>
            <person name="Barry K."/>
            <person name="Labutti K."/>
            <person name="Kuo R."/>
            <person name="Ohm R.A."/>
            <person name="Bhattacharya S.S."/>
            <person name="Shirouzu T."/>
            <person name="Yoshinaga Y."/>
            <person name="Martin F.M."/>
            <person name="Grigoriev I.V."/>
            <person name="Hibbett D.S."/>
        </authorList>
    </citation>
    <scope>NUCLEOTIDE SEQUENCE [LARGE SCALE GENOMIC DNA]</scope>
    <source>
        <strain evidence="3 4">HHB14362 ss-1</strain>
    </source>
</reference>
<protein>
    <recommendedName>
        <fullName evidence="2">Methyltransferase domain-containing protein</fullName>
    </recommendedName>
</protein>
<dbReference type="InterPro" id="IPR029063">
    <property type="entry name" value="SAM-dependent_MTases_sf"/>
</dbReference>
<dbReference type="Gene3D" id="3.40.50.150">
    <property type="entry name" value="Vaccinia Virus protein VP39"/>
    <property type="match status" value="1"/>
</dbReference>
<proteinExistence type="predicted"/>
<dbReference type="PANTHER" id="PTHR12496">
    <property type="entry name" value="CGI-41 METHYLTRANSFERASE"/>
    <property type="match status" value="1"/>
</dbReference>
<gene>
    <name evidence="3" type="ORF">NEOLEDRAFT_1151649</name>
</gene>
<dbReference type="SUPFAM" id="SSF53335">
    <property type="entry name" value="S-adenosyl-L-methionine-dependent methyltransferases"/>
    <property type="match status" value="1"/>
</dbReference>
<accession>A0A165NRW8</accession>
<dbReference type="InParanoid" id="A0A165NRW8"/>
<dbReference type="STRING" id="1314782.A0A165NRW8"/>
<evidence type="ECO:0000259" key="2">
    <source>
        <dbReference type="Pfam" id="PF13679"/>
    </source>
</evidence>
<dbReference type="EMBL" id="KV425628">
    <property type="protein sequence ID" value="KZT20016.1"/>
    <property type="molecule type" value="Genomic_DNA"/>
</dbReference>
<feature type="region of interest" description="Disordered" evidence="1">
    <location>
        <begin position="413"/>
        <end position="449"/>
    </location>
</feature>
<dbReference type="InterPro" id="IPR052220">
    <property type="entry name" value="METTL25"/>
</dbReference>
<evidence type="ECO:0000313" key="3">
    <source>
        <dbReference type="EMBL" id="KZT20016.1"/>
    </source>
</evidence>
<organism evidence="3 4">
    <name type="scientific">Neolentinus lepideus HHB14362 ss-1</name>
    <dbReference type="NCBI Taxonomy" id="1314782"/>
    <lineage>
        <taxon>Eukaryota</taxon>
        <taxon>Fungi</taxon>
        <taxon>Dikarya</taxon>
        <taxon>Basidiomycota</taxon>
        <taxon>Agaricomycotina</taxon>
        <taxon>Agaricomycetes</taxon>
        <taxon>Gloeophyllales</taxon>
        <taxon>Gloeophyllaceae</taxon>
        <taxon>Neolentinus</taxon>
    </lineage>
</organism>
<evidence type="ECO:0000313" key="4">
    <source>
        <dbReference type="Proteomes" id="UP000076761"/>
    </source>
</evidence>